<comment type="caution">
    <text evidence="3">The sequence shown here is derived from an EMBL/GenBank/DDBJ whole genome shotgun (WGS) entry which is preliminary data.</text>
</comment>
<feature type="region of interest" description="Disordered" evidence="1">
    <location>
        <begin position="115"/>
        <end position="166"/>
    </location>
</feature>
<gene>
    <name evidence="3" type="ORF">EV192_101157</name>
</gene>
<keyword evidence="4" id="KW-1185">Reference proteome</keyword>
<dbReference type="RefSeq" id="WP_132110114.1">
    <property type="nucleotide sequence ID" value="NZ_SLWS01000001.1"/>
</dbReference>
<dbReference type="InterPro" id="IPR055849">
    <property type="entry name" value="DUF7426"/>
</dbReference>
<name>A0A4R2K3P2_9PSEU</name>
<accession>A0A4R2K3P2</accession>
<feature type="compositionally biased region" description="Low complexity" evidence="1">
    <location>
        <begin position="126"/>
        <end position="158"/>
    </location>
</feature>
<evidence type="ECO:0000256" key="1">
    <source>
        <dbReference type="SAM" id="MobiDB-lite"/>
    </source>
</evidence>
<evidence type="ECO:0000259" key="2">
    <source>
        <dbReference type="Pfam" id="PF24201"/>
    </source>
</evidence>
<dbReference type="Proteomes" id="UP000295680">
    <property type="component" value="Unassembled WGS sequence"/>
</dbReference>
<reference evidence="3 4" key="1">
    <citation type="submission" date="2019-03" db="EMBL/GenBank/DDBJ databases">
        <title>Genomic Encyclopedia of Type Strains, Phase IV (KMG-IV): sequencing the most valuable type-strain genomes for metagenomic binning, comparative biology and taxonomic classification.</title>
        <authorList>
            <person name="Goeker M."/>
        </authorList>
    </citation>
    <scope>NUCLEOTIDE SEQUENCE [LARGE SCALE GENOMIC DNA]</scope>
    <source>
        <strain evidence="3 4">DSM 45934</strain>
    </source>
</reference>
<feature type="domain" description="DUF7426" evidence="2">
    <location>
        <begin position="4"/>
        <end position="140"/>
    </location>
</feature>
<evidence type="ECO:0000313" key="4">
    <source>
        <dbReference type="Proteomes" id="UP000295680"/>
    </source>
</evidence>
<dbReference type="EMBL" id="SLWS01000001">
    <property type="protein sequence ID" value="TCO64389.1"/>
    <property type="molecule type" value="Genomic_DNA"/>
</dbReference>
<proteinExistence type="predicted"/>
<dbReference type="Pfam" id="PF24201">
    <property type="entry name" value="DUF7426"/>
    <property type="match status" value="1"/>
</dbReference>
<organism evidence="3 4">
    <name type="scientific">Actinocrispum wychmicini</name>
    <dbReference type="NCBI Taxonomy" id="1213861"/>
    <lineage>
        <taxon>Bacteria</taxon>
        <taxon>Bacillati</taxon>
        <taxon>Actinomycetota</taxon>
        <taxon>Actinomycetes</taxon>
        <taxon>Pseudonocardiales</taxon>
        <taxon>Pseudonocardiaceae</taxon>
        <taxon>Actinocrispum</taxon>
    </lineage>
</organism>
<dbReference type="OrthoDB" id="3622864at2"/>
<protein>
    <recommendedName>
        <fullName evidence="2">DUF7426 domain-containing protein</fullName>
    </recommendedName>
</protein>
<dbReference type="AlphaFoldDB" id="A0A4R2K3P2"/>
<sequence>MAFRDLSEVLDAGLSLPINGKTYVVPPVDAETGLRLQRLAELAATVAHAVEAGEQIDTVALDDAGEIDLYRDALGTVYDEMIADRVSWPALKLAGVTAWLDAAVGREAAEAYWNGAGSPEAPAGNRATRQAARSTRQPVSGSGTTRTRTATPKAGTPGRRSSTTGR</sequence>
<evidence type="ECO:0000313" key="3">
    <source>
        <dbReference type="EMBL" id="TCO64389.1"/>
    </source>
</evidence>